<dbReference type="STRING" id="3988.B9RTL0"/>
<feature type="region of interest" description="Disordered" evidence="4">
    <location>
        <begin position="201"/>
        <end position="227"/>
    </location>
</feature>
<evidence type="ECO:0000313" key="6">
    <source>
        <dbReference type="EMBL" id="EEF45242.1"/>
    </source>
</evidence>
<feature type="compositionally biased region" description="Polar residues" evidence="4">
    <location>
        <begin position="354"/>
        <end position="366"/>
    </location>
</feature>
<dbReference type="OrthoDB" id="685302at2759"/>
<protein>
    <submittedName>
        <fullName evidence="6">Calmodulin binding protein, putative</fullName>
    </submittedName>
</protein>
<reference evidence="7" key="1">
    <citation type="journal article" date="2010" name="Nat. Biotechnol.">
        <title>Draft genome sequence of the oilseed species Ricinus communis.</title>
        <authorList>
            <person name="Chan A.P."/>
            <person name="Crabtree J."/>
            <person name="Zhao Q."/>
            <person name="Lorenzi H."/>
            <person name="Orvis J."/>
            <person name="Puiu D."/>
            <person name="Melake-Berhan A."/>
            <person name="Jones K.M."/>
            <person name="Redman J."/>
            <person name="Chen G."/>
            <person name="Cahoon E.B."/>
            <person name="Gedil M."/>
            <person name="Stanke M."/>
            <person name="Haas B.J."/>
            <person name="Wortman J.R."/>
            <person name="Fraser-Liggett C.M."/>
            <person name="Ravel J."/>
            <person name="Rabinowicz P.D."/>
        </authorList>
    </citation>
    <scope>NUCLEOTIDE SEQUENCE [LARGE SCALE GENOMIC DNA]</scope>
    <source>
        <strain evidence="7">cv. Hale</strain>
    </source>
</reference>
<evidence type="ECO:0000256" key="1">
    <source>
        <dbReference type="ARBA" id="ARBA00022860"/>
    </source>
</evidence>
<gene>
    <name evidence="6" type="ORF">RCOM_0911150</name>
</gene>
<organism evidence="6 7">
    <name type="scientific">Ricinus communis</name>
    <name type="common">Castor bean</name>
    <dbReference type="NCBI Taxonomy" id="3988"/>
    <lineage>
        <taxon>Eukaryota</taxon>
        <taxon>Viridiplantae</taxon>
        <taxon>Streptophyta</taxon>
        <taxon>Embryophyta</taxon>
        <taxon>Tracheophyta</taxon>
        <taxon>Spermatophyta</taxon>
        <taxon>Magnoliopsida</taxon>
        <taxon>eudicotyledons</taxon>
        <taxon>Gunneridae</taxon>
        <taxon>Pentapetalae</taxon>
        <taxon>rosids</taxon>
        <taxon>fabids</taxon>
        <taxon>Malpighiales</taxon>
        <taxon>Euphorbiaceae</taxon>
        <taxon>Acalyphoideae</taxon>
        <taxon>Acalypheae</taxon>
        <taxon>Ricinus</taxon>
    </lineage>
</organism>
<feature type="compositionally biased region" description="Basic and acidic residues" evidence="4">
    <location>
        <begin position="368"/>
        <end position="377"/>
    </location>
</feature>
<evidence type="ECO:0000256" key="3">
    <source>
        <dbReference type="ARBA" id="ARBA00024378"/>
    </source>
</evidence>
<dbReference type="AlphaFoldDB" id="B9RTL0"/>
<dbReference type="FunCoup" id="B9RTL0">
    <property type="interactions" value="238"/>
</dbReference>
<keyword evidence="7" id="KW-1185">Reference proteome</keyword>
<dbReference type="PANTHER" id="PTHR32295:SF45">
    <property type="entry name" value="PROTEIN IQ-DOMAIN 19"/>
    <property type="match status" value="1"/>
</dbReference>
<dbReference type="InterPro" id="IPR025064">
    <property type="entry name" value="DUF4005"/>
</dbReference>
<evidence type="ECO:0000256" key="4">
    <source>
        <dbReference type="SAM" id="MobiDB-lite"/>
    </source>
</evidence>
<feature type="domain" description="DUF4005" evidence="5">
    <location>
        <begin position="310"/>
        <end position="389"/>
    </location>
</feature>
<accession>B9RTL0</accession>
<dbReference type="Proteomes" id="UP000008311">
    <property type="component" value="Unassembled WGS sequence"/>
</dbReference>
<comment type="similarity">
    <text evidence="2">Belongs to the IQD family.</text>
</comment>
<dbReference type="InterPro" id="IPR000048">
    <property type="entry name" value="IQ_motif_EF-hand-BS"/>
</dbReference>
<feature type="compositionally biased region" description="Basic and acidic residues" evidence="4">
    <location>
        <begin position="215"/>
        <end position="226"/>
    </location>
</feature>
<feature type="region of interest" description="Disordered" evidence="4">
    <location>
        <begin position="354"/>
        <end position="405"/>
    </location>
</feature>
<feature type="compositionally biased region" description="Polar residues" evidence="4">
    <location>
        <begin position="396"/>
        <end position="405"/>
    </location>
</feature>
<dbReference type="PANTHER" id="PTHR32295">
    <property type="entry name" value="IQ-DOMAIN 5-RELATED"/>
    <property type="match status" value="1"/>
</dbReference>
<evidence type="ECO:0000313" key="7">
    <source>
        <dbReference type="Proteomes" id="UP000008311"/>
    </source>
</evidence>
<feature type="compositionally biased region" description="Polar residues" evidence="4">
    <location>
        <begin position="25"/>
        <end position="43"/>
    </location>
</feature>
<dbReference type="OMA" id="NTINQXA"/>
<dbReference type="Pfam" id="PF00612">
    <property type="entry name" value="IQ"/>
    <property type="match status" value="2"/>
</dbReference>
<dbReference type="PROSITE" id="PS50096">
    <property type="entry name" value="IQ"/>
    <property type="match status" value="2"/>
</dbReference>
<sequence>MGKTGKWIRSFLTGKKEKEKCTTTHNSTSIENPVTPISHTPTTPKEKRRWSFRRSSATAAAPRDNNSTEPTIVPQPTEMQPALNLENEENKHAMAMAAATVAAADAAVAAAQAAAVVIRLTAAAKKRNSAIEEVAAIKIQAFFRSYLARKALCALKGLVKLQALVRGHLVRKQATTTLRCMQALVTAQARARAQRIRMAEDGNPATQKQSIHRRSTQDNRFRHSNYDIDGGMEENIKIVEMDLGQSKGITKSRNSYSNNPQTEHRISTHYASSNRGYYMPDDSQVSPAPSALTEMSPRACSGHFEDYSFNTAQSSPQYYSAVTKPDPFSFPRPEYAESLSYDYPLFPNYMANTESSRAKVRSQSAPKQRPEAFERQPSRRRPSVEGRNVPRAMRMQRSSSHVGATAQNYQHPWSIKLDRSTVSLKDSECGSTSTVLTNATYCRTLVGFDVHGNRY</sequence>
<dbReference type="InParanoid" id="B9RTL0"/>
<keyword evidence="1" id="KW-0112">Calmodulin-binding</keyword>
<dbReference type="GO" id="GO:0005516">
    <property type="term" value="F:calmodulin binding"/>
    <property type="evidence" value="ECO:0007669"/>
    <property type="project" value="UniProtKB-KW"/>
</dbReference>
<name>B9RTL0_RICCO</name>
<dbReference type="Pfam" id="PF13178">
    <property type="entry name" value="DUF4005"/>
    <property type="match status" value="1"/>
</dbReference>
<feature type="compositionally biased region" description="Polar residues" evidence="4">
    <location>
        <begin position="53"/>
        <end position="70"/>
    </location>
</feature>
<comment type="subunit">
    <text evidence="3">Binds to multiple calmodulin (CaM) in the presence of Ca(2+) and CaM-like proteins.</text>
</comment>
<feature type="region of interest" description="Disordered" evidence="4">
    <location>
        <begin position="1"/>
        <end position="78"/>
    </location>
</feature>
<evidence type="ECO:0000259" key="5">
    <source>
        <dbReference type="Pfam" id="PF13178"/>
    </source>
</evidence>
<proteinExistence type="inferred from homology"/>
<dbReference type="Gene3D" id="1.20.5.190">
    <property type="match status" value="1"/>
</dbReference>
<evidence type="ECO:0000256" key="2">
    <source>
        <dbReference type="ARBA" id="ARBA00024341"/>
    </source>
</evidence>
<dbReference type="eggNOG" id="ENOG502QS5R">
    <property type="taxonomic scope" value="Eukaryota"/>
</dbReference>
<dbReference type="EMBL" id="EQ973814">
    <property type="protein sequence ID" value="EEF45242.1"/>
    <property type="molecule type" value="Genomic_DNA"/>
</dbReference>
<dbReference type="CDD" id="cd23767">
    <property type="entry name" value="IQCD"/>
    <property type="match status" value="1"/>
</dbReference>
<dbReference type="SMART" id="SM00015">
    <property type="entry name" value="IQ"/>
    <property type="match status" value="2"/>
</dbReference>